<accession>E8K2Z8</accession>
<dbReference type="EMBL" id="AEVD01000022">
    <property type="protein sequence ID" value="EFX35767.1"/>
    <property type="molecule type" value="Genomic_DNA"/>
</dbReference>
<protein>
    <submittedName>
        <fullName evidence="1">Uncharacterized protein</fullName>
    </submittedName>
</protein>
<sequence length="45" mass="5253">MTTQLTSYPNFEEHLKHILENQVYGFVPSPFIYNISTNFIFGNLS</sequence>
<organism evidence="1 2">
    <name type="scientific">Streptococcus infantis ATCC 700779</name>
    <dbReference type="NCBI Taxonomy" id="889204"/>
    <lineage>
        <taxon>Bacteria</taxon>
        <taxon>Bacillati</taxon>
        <taxon>Bacillota</taxon>
        <taxon>Bacilli</taxon>
        <taxon>Lactobacillales</taxon>
        <taxon>Streptococcaceae</taxon>
        <taxon>Streptococcus</taxon>
    </lineage>
</organism>
<keyword evidence="2" id="KW-1185">Reference proteome</keyword>
<evidence type="ECO:0000313" key="1">
    <source>
        <dbReference type="EMBL" id="EFX35767.1"/>
    </source>
</evidence>
<name>E8K2Z8_9STRE</name>
<evidence type="ECO:0000313" key="2">
    <source>
        <dbReference type="Proteomes" id="UP000002815"/>
    </source>
</evidence>
<dbReference type="eggNOG" id="COG3206">
    <property type="taxonomic scope" value="Bacteria"/>
</dbReference>
<proteinExistence type="predicted"/>
<gene>
    <name evidence="1" type="ORF">HMPREF9423_1861</name>
</gene>
<comment type="caution">
    <text evidence="1">The sequence shown here is derived from an EMBL/GenBank/DDBJ whole genome shotgun (WGS) entry which is preliminary data.</text>
</comment>
<reference evidence="1 2" key="1">
    <citation type="submission" date="2010-12" db="EMBL/GenBank/DDBJ databases">
        <authorList>
            <person name="Muzny D."/>
            <person name="Qin X."/>
            <person name="Deng J."/>
            <person name="Jiang H."/>
            <person name="Liu Y."/>
            <person name="Qu J."/>
            <person name="Song X.-Z."/>
            <person name="Zhang L."/>
            <person name="Thornton R."/>
            <person name="Coyle M."/>
            <person name="Francisco L."/>
            <person name="Jackson L."/>
            <person name="Javaid M."/>
            <person name="Korchina V."/>
            <person name="Kovar C."/>
            <person name="Mata R."/>
            <person name="Mathew T."/>
            <person name="Ngo R."/>
            <person name="Nguyen L."/>
            <person name="Nguyen N."/>
            <person name="Okwuonu G."/>
            <person name="Ongeri F."/>
            <person name="Pham C."/>
            <person name="Simmons D."/>
            <person name="Wilczek-Boney K."/>
            <person name="Hale W."/>
            <person name="Jakkamsetti A."/>
            <person name="Pham P."/>
            <person name="Ruth R."/>
            <person name="San Lucas F."/>
            <person name="Warren J."/>
            <person name="Zhang J."/>
            <person name="Zhao Z."/>
            <person name="Zhou C."/>
            <person name="Zhu D."/>
            <person name="Lee S."/>
            <person name="Bess C."/>
            <person name="Blankenburg K."/>
            <person name="Forbes L."/>
            <person name="Fu Q."/>
            <person name="Gubbala S."/>
            <person name="Hirani K."/>
            <person name="Jayaseelan J.C."/>
            <person name="Lara F."/>
            <person name="Munidasa M."/>
            <person name="Palculict T."/>
            <person name="Patil S."/>
            <person name="Pu L.-L."/>
            <person name="Saada N."/>
            <person name="Tang L."/>
            <person name="Weissenberger G."/>
            <person name="Zhu Y."/>
            <person name="Hemphill L."/>
            <person name="Shang Y."/>
            <person name="Youmans B."/>
            <person name="Ayvaz T."/>
            <person name="Ross M."/>
            <person name="Santibanez J."/>
            <person name="Aqrawi P."/>
            <person name="Gross S."/>
            <person name="Joshi V."/>
            <person name="Fowler G."/>
            <person name="Nazareth L."/>
            <person name="Reid J."/>
            <person name="Worley K."/>
            <person name="Petrosino J."/>
            <person name="Highlander S."/>
            <person name="Gibbs R."/>
        </authorList>
    </citation>
    <scope>NUCLEOTIDE SEQUENCE [LARGE SCALE GENOMIC DNA]</scope>
    <source>
        <strain evidence="1 2">ATCC 700779</strain>
    </source>
</reference>
<dbReference type="Proteomes" id="UP000002815">
    <property type="component" value="Unassembled WGS sequence"/>
</dbReference>
<dbReference type="HOGENOM" id="CLU_3205834_0_0_9"/>
<dbReference type="AlphaFoldDB" id="E8K2Z8"/>